<sequence>MSTLRTLRMNRALSLFELARLADLPARRLAEAEYGVRPLAWEECEQLAFIFGIRPNELTAPIADAQILAWPQPITQAAPALFTLTLAATLASAALQGDLPHFNLPLPPEPVRAAQMLSSLSPRSGQQAAQFAVAGPQAVPEIPSPNLILRPAPPEPVPPAFWLDEAGPRGCPLQPSSGTVVITQGYGVGSHAPVEVWGAVDLAVDGDGDGYADPGATWYTPVVATHAGVVEVELESYPAGNHVWVRDEASGWRTGYSHLALVTVISGQQVRPGEVIGMVGSSGVSSGPHLDYQVWRGATNIDPTGLVGR</sequence>
<dbReference type="InterPro" id="IPR010982">
    <property type="entry name" value="Lambda_DNA-bd_dom_sf"/>
</dbReference>
<dbReference type="Pfam" id="PF01551">
    <property type="entry name" value="Peptidase_M23"/>
    <property type="match status" value="1"/>
</dbReference>
<organism evidence="2 3">
    <name type="scientific">Oscillochloris trichoides DG-6</name>
    <dbReference type="NCBI Taxonomy" id="765420"/>
    <lineage>
        <taxon>Bacteria</taxon>
        <taxon>Bacillati</taxon>
        <taxon>Chloroflexota</taxon>
        <taxon>Chloroflexia</taxon>
        <taxon>Chloroflexales</taxon>
        <taxon>Chloroflexineae</taxon>
        <taxon>Oscillochloridaceae</taxon>
        <taxon>Oscillochloris</taxon>
    </lineage>
</organism>
<dbReference type="EMBL" id="ADVR01000029">
    <property type="protein sequence ID" value="EFO81039.1"/>
    <property type="molecule type" value="Genomic_DNA"/>
</dbReference>
<dbReference type="InterPro" id="IPR016047">
    <property type="entry name" value="M23ase_b-sheet_dom"/>
</dbReference>
<evidence type="ECO:0000259" key="1">
    <source>
        <dbReference type="PROSITE" id="PS50943"/>
    </source>
</evidence>
<dbReference type="CDD" id="cd12797">
    <property type="entry name" value="M23_peptidase"/>
    <property type="match status" value="1"/>
</dbReference>
<dbReference type="InterPro" id="IPR001387">
    <property type="entry name" value="Cro/C1-type_HTH"/>
</dbReference>
<protein>
    <submittedName>
        <fullName evidence="2">Peptidase M23B</fullName>
    </submittedName>
</protein>
<dbReference type="GO" id="GO:0003677">
    <property type="term" value="F:DNA binding"/>
    <property type="evidence" value="ECO:0007669"/>
    <property type="project" value="InterPro"/>
</dbReference>
<dbReference type="eggNOG" id="COG0739">
    <property type="taxonomic scope" value="Bacteria"/>
</dbReference>
<dbReference type="CDD" id="cd00093">
    <property type="entry name" value="HTH_XRE"/>
    <property type="match status" value="1"/>
</dbReference>
<dbReference type="Proteomes" id="UP000054010">
    <property type="component" value="Unassembled WGS sequence"/>
</dbReference>
<dbReference type="AlphaFoldDB" id="E1ICL9"/>
<dbReference type="SMART" id="SM00530">
    <property type="entry name" value="HTH_XRE"/>
    <property type="match status" value="1"/>
</dbReference>
<dbReference type="HOGENOM" id="CLU_859693_0_0_0"/>
<dbReference type="SUPFAM" id="SSF51261">
    <property type="entry name" value="Duplicated hybrid motif"/>
    <property type="match status" value="1"/>
</dbReference>
<gene>
    <name evidence="2" type="ORF">OSCT_1070</name>
</gene>
<dbReference type="InterPro" id="IPR011055">
    <property type="entry name" value="Dup_hybrid_motif"/>
</dbReference>
<dbReference type="InterPro" id="IPR050570">
    <property type="entry name" value="Cell_wall_metabolism_enzyme"/>
</dbReference>
<dbReference type="PANTHER" id="PTHR21666">
    <property type="entry name" value="PEPTIDASE-RELATED"/>
    <property type="match status" value="1"/>
</dbReference>
<keyword evidence="3" id="KW-1185">Reference proteome</keyword>
<dbReference type="SUPFAM" id="SSF47413">
    <property type="entry name" value="lambda repressor-like DNA-binding domains"/>
    <property type="match status" value="1"/>
</dbReference>
<dbReference type="Gene3D" id="1.10.260.40">
    <property type="entry name" value="lambda repressor-like DNA-binding domains"/>
    <property type="match status" value="1"/>
</dbReference>
<dbReference type="PANTHER" id="PTHR21666:SF286">
    <property type="entry name" value="LIPOPROTEIN NLPD"/>
    <property type="match status" value="1"/>
</dbReference>
<comment type="caution">
    <text evidence="2">The sequence shown here is derived from an EMBL/GenBank/DDBJ whole genome shotgun (WGS) entry which is preliminary data.</text>
</comment>
<dbReference type="Gene3D" id="2.70.70.10">
    <property type="entry name" value="Glucose Permease (Domain IIA)"/>
    <property type="match status" value="1"/>
</dbReference>
<name>E1ICL9_9CHLR</name>
<reference evidence="2 3" key="1">
    <citation type="journal article" date="2011" name="J. Bacteriol.">
        <title>Draft genome sequence of the anoxygenic filamentous phototrophic bacterium Oscillochloris trichoides subsp. DG-6.</title>
        <authorList>
            <person name="Kuznetsov B.B."/>
            <person name="Ivanovsky R.N."/>
            <person name="Keppen O.I."/>
            <person name="Sukhacheva M.V."/>
            <person name="Bumazhkin B.K."/>
            <person name="Patutina E.O."/>
            <person name="Beletsky A.V."/>
            <person name="Mardanov A.V."/>
            <person name="Baslerov R.V."/>
            <person name="Panteleeva A.N."/>
            <person name="Kolganova T.V."/>
            <person name="Ravin N.V."/>
            <person name="Skryabin K.G."/>
        </authorList>
    </citation>
    <scope>NUCLEOTIDE SEQUENCE [LARGE SCALE GENOMIC DNA]</scope>
    <source>
        <strain evidence="2 3">DG-6</strain>
    </source>
</reference>
<dbReference type="PROSITE" id="PS50943">
    <property type="entry name" value="HTH_CROC1"/>
    <property type="match status" value="1"/>
</dbReference>
<accession>E1ICL9</accession>
<evidence type="ECO:0000313" key="3">
    <source>
        <dbReference type="Proteomes" id="UP000054010"/>
    </source>
</evidence>
<dbReference type="GO" id="GO:0004222">
    <property type="term" value="F:metalloendopeptidase activity"/>
    <property type="evidence" value="ECO:0007669"/>
    <property type="project" value="TreeGrafter"/>
</dbReference>
<feature type="domain" description="HTH cro/C1-type" evidence="1">
    <location>
        <begin position="4"/>
        <end position="58"/>
    </location>
</feature>
<dbReference type="OrthoDB" id="9805070at2"/>
<dbReference type="STRING" id="765420.OSCT_1070"/>
<proteinExistence type="predicted"/>
<evidence type="ECO:0000313" key="2">
    <source>
        <dbReference type="EMBL" id="EFO81039.1"/>
    </source>
</evidence>